<reference evidence="2 3" key="1">
    <citation type="submission" date="2012-04" db="EMBL/GenBank/DDBJ databases">
        <title>The Genome Sequence of Saprolegnia declina VS20.</title>
        <authorList>
            <consortium name="The Broad Institute Genome Sequencing Platform"/>
            <person name="Russ C."/>
            <person name="Nusbaum C."/>
            <person name="Tyler B."/>
            <person name="van West P."/>
            <person name="Dieguez-Uribeondo J."/>
            <person name="de Bruijn I."/>
            <person name="Tripathy S."/>
            <person name="Jiang R."/>
            <person name="Young S.K."/>
            <person name="Zeng Q."/>
            <person name="Gargeya S."/>
            <person name="Fitzgerald M."/>
            <person name="Haas B."/>
            <person name="Abouelleil A."/>
            <person name="Alvarado L."/>
            <person name="Arachchi H.M."/>
            <person name="Berlin A."/>
            <person name="Chapman S.B."/>
            <person name="Goldberg J."/>
            <person name="Griggs A."/>
            <person name="Gujja S."/>
            <person name="Hansen M."/>
            <person name="Howarth C."/>
            <person name="Imamovic A."/>
            <person name="Larimer J."/>
            <person name="McCowen C."/>
            <person name="Montmayeur A."/>
            <person name="Murphy C."/>
            <person name="Neiman D."/>
            <person name="Pearson M."/>
            <person name="Priest M."/>
            <person name="Roberts A."/>
            <person name="Saif S."/>
            <person name="Shea T."/>
            <person name="Sisk P."/>
            <person name="Sykes S."/>
            <person name="Wortman J."/>
            <person name="Nusbaum C."/>
            <person name="Birren B."/>
        </authorList>
    </citation>
    <scope>NUCLEOTIDE SEQUENCE [LARGE SCALE GENOMIC DNA]</scope>
    <source>
        <strain evidence="2 3">VS20</strain>
    </source>
</reference>
<protein>
    <recommendedName>
        <fullName evidence="4">Centrosomal protein of 70 kDa</fullName>
    </recommendedName>
</protein>
<dbReference type="AlphaFoldDB" id="T0Q7H0"/>
<dbReference type="RefSeq" id="XP_008617177.1">
    <property type="nucleotide sequence ID" value="XM_008618955.1"/>
</dbReference>
<evidence type="ECO:0000313" key="3">
    <source>
        <dbReference type="Proteomes" id="UP000030762"/>
    </source>
</evidence>
<sequence length="369" mass="40496">MGSAADYETTIRALKKSLADARNQQLRAETALARTQRDLAAAPRVDATTDTILCEIAACTEELRAEAQGSTAHALNSTIARLGALQLTVAAAQQRQHAHIVALETDVAHLRASIEHQPRRKDYQMTQLENQALSQENLRLRRELTATQAPAAPPSMPVDTQRAMRRDKLLKKLRVQTSRRGDAIAGDIVLDGDIILDNIMRQKVGLLCIDMIVDMSQRVGNPRVAELPRYIAKMAHTCATIPRLLKFANCVATALGAPARCELPDLDALTTDLVHFRRDYEALQLAMEPPGSTIHAHLVDVMKALNVTTLAAMVPAIVEMRSLLVTQREFAAALRQLLGLARGATTKDILDVLGRYLTTIGLRRHDAEP</sequence>
<evidence type="ECO:0008006" key="4">
    <source>
        <dbReference type="Google" id="ProtNLM"/>
    </source>
</evidence>
<dbReference type="GeneID" id="19953600"/>
<evidence type="ECO:0000256" key="1">
    <source>
        <dbReference type="SAM" id="Coils"/>
    </source>
</evidence>
<keyword evidence="1" id="KW-0175">Coiled coil</keyword>
<keyword evidence="3" id="KW-1185">Reference proteome</keyword>
<evidence type="ECO:0000313" key="2">
    <source>
        <dbReference type="EMBL" id="EQC29410.1"/>
    </source>
</evidence>
<gene>
    <name evidence="2" type="ORF">SDRG_12873</name>
</gene>
<dbReference type="EMBL" id="JH767184">
    <property type="protein sequence ID" value="EQC29410.1"/>
    <property type="molecule type" value="Genomic_DNA"/>
</dbReference>
<dbReference type="eggNOG" id="ENOG502SVZ5">
    <property type="taxonomic scope" value="Eukaryota"/>
</dbReference>
<feature type="coiled-coil region" evidence="1">
    <location>
        <begin position="4"/>
        <end position="38"/>
    </location>
</feature>
<accession>T0Q7H0</accession>
<name>T0Q7H0_SAPDV</name>
<dbReference type="VEuPathDB" id="FungiDB:SDRG_12873"/>
<organism evidence="2 3">
    <name type="scientific">Saprolegnia diclina (strain VS20)</name>
    <dbReference type="NCBI Taxonomy" id="1156394"/>
    <lineage>
        <taxon>Eukaryota</taxon>
        <taxon>Sar</taxon>
        <taxon>Stramenopiles</taxon>
        <taxon>Oomycota</taxon>
        <taxon>Saprolegniomycetes</taxon>
        <taxon>Saprolegniales</taxon>
        <taxon>Saprolegniaceae</taxon>
        <taxon>Saprolegnia</taxon>
    </lineage>
</organism>
<dbReference type="Proteomes" id="UP000030762">
    <property type="component" value="Unassembled WGS sequence"/>
</dbReference>
<dbReference type="OrthoDB" id="79591at2759"/>
<dbReference type="InParanoid" id="T0Q7H0"/>
<proteinExistence type="predicted"/>
<dbReference type="OMA" id="CHEALEM"/>